<dbReference type="SUPFAM" id="SSF49464">
    <property type="entry name" value="Carboxypeptidase regulatory domain-like"/>
    <property type="match status" value="1"/>
</dbReference>
<dbReference type="Gene3D" id="2.40.170.20">
    <property type="entry name" value="TonB-dependent receptor, beta-barrel domain"/>
    <property type="match status" value="1"/>
</dbReference>
<dbReference type="STRING" id="573321.SAMN04488505_112141"/>
<dbReference type="InterPro" id="IPR036942">
    <property type="entry name" value="Beta-barrel_TonB_sf"/>
</dbReference>
<dbReference type="Pfam" id="PF00593">
    <property type="entry name" value="TonB_dep_Rec_b-barrel"/>
    <property type="match status" value="1"/>
</dbReference>
<evidence type="ECO:0000313" key="9">
    <source>
        <dbReference type="Proteomes" id="UP000198984"/>
    </source>
</evidence>
<keyword evidence="5" id="KW-0732">Signal</keyword>
<dbReference type="Gene3D" id="2.60.40.1120">
    <property type="entry name" value="Carboxypeptidase-like, regulatory domain"/>
    <property type="match status" value="1"/>
</dbReference>
<comment type="subcellular location">
    <subcellularLocation>
        <location evidence="1 4">Cell outer membrane</location>
    </subcellularLocation>
</comment>
<dbReference type="Pfam" id="PF13715">
    <property type="entry name" value="CarbopepD_reg_2"/>
    <property type="match status" value="1"/>
</dbReference>
<protein>
    <submittedName>
        <fullName evidence="8">TonB-dependent receptor</fullName>
    </submittedName>
</protein>
<feature type="domain" description="TonB-dependent receptor plug" evidence="7">
    <location>
        <begin position="235"/>
        <end position="319"/>
    </location>
</feature>
<keyword evidence="2 4" id="KW-0472">Membrane</keyword>
<dbReference type="Pfam" id="PF07715">
    <property type="entry name" value="Plug"/>
    <property type="match status" value="1"/>
</dbReference>
<feature type="domain" description="TonB-dependent receptor-like beta-barrel" evidence="6">
    <location>
        <begin position="517"/>
        <end position="985"/>
    </location>
</feature>
<reference evidence="8 9" key="1">
    <citation type="submission" date="2016-10" db="EMBL/GenBank/DDBJ databases">
        <authorList>
            <person name="de Groot N.N."/>
        </authorList>
    </citation>
    <scope>NUCLEOTIDE SEQUENCE [LARGE SCALE GENOMIC DNA]</scope>
    <source>
        <strain evidence="8 9">DSM 21039</strain>
    </source>
</reference>
<dbReference type="EMBL" id="FOBB01000012">
    <property type="protein sequence ID" value="SEN74054.1"/>
    <property type="molecule type" value="Genomic_DNA"/>
</dbReference>
<dbReference type="PANTHER" id="PTHR40980">
    <property type="entry name" value="PLUG DOMAIN-CONTAINING PROTEIN"/>
    <property type="match status" value="1"/>
</dbReference>
<dbReference type="RefSeq" id="WP_238386735.1">
    <property type="nucleotide sequence ID" value="NZ_FOBB01000012.1"/>
</dbReference>
<comment type="similarity">
    <text evidence="4">Belongs to the TonB-dependent receptor family.</text>
</comment>
<keyword evidence="8" id="KW-0675">Receptor</keyword>
<dbReference type="Proteomes" id="UP000198984">
    <property type="component" value="Unassembled WGS sequence"/>
</dbReference>
<evidence type="ECO:0000313" key="8">
    <source>
        <dbReference type="EMBL" id="SEN74054.1"/>
    </source>
</evidence>
<dbReference type="InterPro" id="IPR037066">
    <property type="entry name" value="Plug_dom_sf"/>
</dbReference>
<evidence type="ECO:0000259" key="6">
    <source>
        <dbReference type="Pfam" id="PF00593"/>
    </source>
</evidence>
<evidence type="ECO:0000256" key="1">
    <source>
        <dbReference type="ARBA" id="ARBA00004442"/>
    </source>
</evidence>
<proteinExistence type="inferred from homology"/>
<feature type="signal peptide" evidence="5">
    <location>
        <begin position="1"/>
        <end position="32"/>
    </location>
</feature>
<gene>
    <name evidence="8" type="ORF">SAMN04488505_112141</name>
</gene>
<keyword evidence="4" id="KW-0798">TonB box</keyword>
<dbReference type="InterPro" id="IPR000531">
    <property type="entry name" value="Beta-barrel_TonB"/>
</dbReference>
<keyword evidence="3" id="KW-0998">Cell outer membrane</keyword>
<dbReference type="PANTHER" id="PTHR40980:SF4">
    <property type="entry name" value="TONB-DEPENDENT RECEPTOR-LIKE BETA-BARREL DOMAIN-CONTAINING PROTEIN"/>
    <property type="match status" value="1"/>
</dbReference>
<dbReference type="SUPFAM" id="SSF56935">
    <property type="entry name" value="Porins"/>
    <property type="match status" value="1"/>
</dbReference>
<dbReference type="InterPro" id="IPR008969">
    <property type="entry name" value="CarboxyPept-like_regulatory"/>
</dbReference>
<dbReference type="AlphaFoldDB" id="A0A1H8IZN8"/>
<dbReference type="GO" id="GO:0009279">
    <property type="term" value="C:cell outer membrane"/>
    <property type="evidence" value="ECO:0007669"/>
    <property type="project" value="UniProtKB-SubCell"/>
</dbReference>
<dbReference type="InterPro" id="IPR012910">
    <property type="entry name" value="Plug_dom"/>
</dbReference>
<keyword evidence="9" id="KW-1185">Reference proteome</keyword>
<dbReference type="Gene3D" id="2.170.130.10">
    <property type="entry name" value="TonB-dependent receptor, plug domain"/>
    <property type="match status" value="1"/>
</dbReference>
<organism evidence="8 9">
    <name type="scientific">Chitinophaga rupis</name>
    <dbReference type="NCBI Taxonomy" id="573321"/>
    <lineage>
        <taxon>Bacteria</taxon>
        <taxon>Pseudomonadati</taxon>
        <taxon>Bacteroidota</taxon>
        <taxon>Chitinophagia</taxon>
        <taxon>Chitinophagales</taxon>
        <taxon>Chitinophagaceae</taxon>
        <taxon>Chitinophaga</taxon>
    </lineage>
</organism>
<sequence>MQKSTNRFFDRGTMQKLAVSLLCFLCTGTLQAVAIQSYKGLTDRVHINMQKTTARAVVKNLAQQTTYTFIYDPEYLDQCTLAAVKFQDQPLADVLHYLDVYAPIDIAYTNHTIALRKGRQEKVAGQDKGRVSGKVVDNKNEPLPGVTIQVLGGQGTVTNVDGTYELQLEPGTYTLTFSYISYDTRRITEVTVTEKGVTPLNVSLKSGGSRLKEVTVTANYKRASVEGLYALQKNNAAITDGISAEQISRTPDKNIGEVLKRVSGLSTMDNKYVVVRGLSERYNQAVLNGQIMPSTELNRKNFSFDVIPSNIVENVTVVKTITPDRSAEFGGGLVEVNTLDIPTTNFLNISAGGSINDKTTGKDFLTMKLEGKEYFGQVADHRKLMGTLNWKSETDIHNKFLASGKDANAFSNNWGLYNLKAHPSQNYQVSIGRVIPGKKSNQFGVVASVGYRNTLATQDIRMSRDGFEGQQDGPASEFAAYNGQRYGFTTNLGGLLGVGYRNERNRIGFQSLYLRTLDQQLIIGAGVNVPRGYALGYYDLTSQTALWQNQLKGEHTVGNRGIKLKWSGSYLRLDRQKPDNHQLTTEYIKTDSSALNEYSILSATSNGISTGALRWWSRAKENNYTWDASAAVPFQFSAGRIAISNTFKAGYGGWSKDRLFYVINTGATFDNHEGYYQPLAQAFSQANNAGFVYSQFSDDFHRTATLHAVYGMLDNKIGDKLRLIWGVRAEYYNLNNANAGLDSLENWINQSRGGSGVDKYDFTALRNREPNWNIFPSANLTYSLTPAMNLRLAYAKSIIRPDLRELSFFREYDFELGGAYVSELVKSTIAHHLDFRYEWYPGAGELISFSLFYKKFDYPMEIYADEQSGGIFVLRNNKNAKNYGLEVEARKSLAFTKVPVLQNITLYGNFTALDARVTPMTVNYNGVDPDNALKVIPNEQVLKEEKRPQTGASNYIVNAGIYYDTKPVSLSLVYNYVSNRMFRPDKSYQFSLFERPLTALDGQVAVRFLKQRAEVKLNVGNILNSFSVVYQNRYDDDQAVNNGEKDPSTKQLLYQSGKDVINYEARPGRTYSTTLSYKF</sequence>
<feature type="chain" id="PRO_5011497404" evidence="5">
    <location>
        <begin position="33"/>
        <end position="1079"/>
    </location>
</feature>
<evidence type="ECO:0000259" key="7">
    <source>
        <dbReference type="Pfam" id="PF07715"/>
    </source>
</evidence>
<evidence type="ECO:0000256" key="5">
    <source>
        <dbReference type="SAM" id="SignalP"/>
    </source>
</evidence>
<accession>A0A1H8IZN8</accession>
<evidence type="ECO:0000256" key="4">
    <source>
        <dbReference type="RuleBase" id="RU003357"/>
    </source>
</evidence>
<name>A0A1H8IZN8_9BACT</name>
<evidence type="ECO:0000256" key="3">
    <source>
        <dbReference type="ARBA" id="ARBA00023237"/>
    </source>
</evidence>
<evidence type="ECO:0000256" key="2">
    <source>
        <dbReference type="ARBA" id="ARBA00023136"/>
    </source>
</evidence>